<feature type="transmembrane region" description="Helical" evidence="2">
    <location>
        <begin position="277"/>
        <end position="300"/>
    </location>
</feature>
<dbReference type="AlphaFoldDB" id="A0AAW0AXJ8"/>
<feature type="compositionally biased region" description="Basic and acidic residues" evidence="1">
    <location>
        <begin position="405"/>
        <end position="424"/>
    </location>
</feature>
<name>A0AAW0AXJ8_9AGAR</name>
<accession>A0AAW0AXJ8</accession>
<comment type="caution">
    <text evidence="4">The sequence shown here is derived from an EMBL/GenBank/DDBJ whole genome shotgun (WGS) entry which is preliminary data.</text>
</comment>
<keyword evidence="5" id="KW-1185">Reference proteome</keyword>
<reference evidence="4 5" key="1">
    <citation type="submission" date="2024-01" db="EMBL/GenBank/DDBJ databases">
        <title>A draft genome for a cacao thread blight-causing isolate of Paramarasmius palmivorus.</title>
        <authorList>
            <person name="Baruah I.K."/>
            <person name="Bukari Y."/>
            <person name="Amoako-Attah I."/>
            <person name="Meinhardt L.W."/>
            <person name="Bailey B.A."/>
            <person name="Cohen S.P."/>
        </authorList>
    </citation>
    <scope>NUCLEOTIDE SEQUENCE [LARGE SCALE GENOMIC DNA]</scope>
    <source>
        <strain evidence="4 5">GH-12</strain>
    </source>
</reference>
<evidence type="ECO:0000313" key="5">
    <source>
        <dbReference type="Proteomes" id="UP001383192"/>
    </source>
</evidence>
<dbReference type="Pfam" id="PF16335">
    <property type="entry name" value="GtaA_6_Hairpin"/>
    <property type="match status" value="1"/>
</dbReference>
<gene>
    <name evidence="4" type="ORF">VNI00_018482</name>
</gene>
<dbReference type="InterPro" id="IPR032514">
    <property type="entry name" value="GtaA_central"/>
</dbReference>
<dbReference type="EMBL" id="JAYKXP010000239">
    <property type="protein sequence ID" value="KAK7017972.1"/>
    <property type="molecule type" value="Genomic_DNA"/>
</dbReference>
<feature type="domain" description="Glutaminase A central" evidence="3">
    <location>
        <begin position="188"/>
        <end position="250"/>
    </location>
</feature>
<evidence type="ECO:0000256" key="2">
    <source>
        <dbReference type="SAM" id="Phobius"/>
    </source>
</evidence>
<feature type="compositionally biased region" description="Polar residues" evidence="1">
    <location>
        <begin position="394"/>
        <end position="403"/>
    </location>
</feature>
<keyword evidence="2" id="KW-0812">Transmembrane</keyword>
<keyword evidence="2" id="KW-1133">Transmembrane helix</keyword>
<evidence type="ECO:0000313" key="4">
    <source>
        <dbReference type="EMBL" id="KAK7017972.1"/>
    </source>
</evidence>
<sequence>MPSYPSTHHSERLPFSIPFHYDIFVGNGTTTVEIWRRDPLLTFSELINYLKHLPINHSQLDFVPSVAYIPIRYRFTDSKNNRVHYREPFSPRTFYTYIKEFELRDGRLFHVESGFPVCTSSSFDTFRIYARDVANTFLNSQPQSPYHYNKLVQQRAQLYFVDGETFAEFFINGSPLPCPSELGLLGGDNWTMLTAATANDASTRDSLLRGVYEKAVDNTLFAPFPSTYNIQDGKVVTGQASPAQGAAFGLLAMSIDHKLAGIPTVGSQEKAVANLSIGAQLGIGMGVASLVLMVLVFLLWWRQRRHTQAWCPSREWFRESSDVPGNGPELAEYRIEPYTTQKAQLQHQYNAAYTSRKRYEFDPDLLRQTREQADLELTSRAEDSEDVVIRTAYTRSGSPSSSARGHADDTRSLRNTVEHLRRTILELQSRVYGPPPSYRAESPPSSLR</sequence>
<keyword evidence="2" id="KW-0472">Membrane</keyword>
<organism evidence="4 5">
    <name type="scientific">Paramarasmius palmivorus</name>
    <dbReference type="NCBI Taxonomy" id="297713"/>
    <lineage>
        <taxon>Eukaryota</taxon>
        <taxon>Fungi</taxon>
        <taxon>Dikarya</taxon>
        <taxon>Basidiomycota</taxon>
        <taxon>Agaricomycotina</taxon>
        <taxon>Agaricomycetes</taxon>
        <taxon>Agaricomycetidae</taxon>
        <taxon>Agaricales</taxon>
        <taxon>Marasmiineae</taxon>
        <taxon>Marasmiaceae</taxon>
        <taxon>Paramarasmius</taxon>
    </lineage>
</organism>
<feature type="region of interest" description="Disordered" evidence="1">
    <location>
        <begin position="394"/>
        <end position="448"/>
    </location>
</feature>
<evidence type="ECO:0000256" key="1">
    <source>
        <dbReference type="SAM" id="MobiDB-lite"/>
    </source>
</evidence>
<dbReference type="Proteomes" id="UP001383192">
    <property type="component" value="Unassembled WGS sequence"/>
</dbReference>
<protein>
    <recommendedName>
        <fullName evidence="3">Glutaminase A central domain-containing protein</fullName>
    </recommendedName>
</protein>
<evidence type="ECO:0000259" key="3">
    <source>
        <dbReference type="Pfam" id="PF16335"/>
    </source>
</evidence>
<proteinExistence type="predicted"/>